<dbReference type="Gene3D" id="3.40.630.10">
    <property type="entry name" value="Zn peptidases"/>
    <property type="match status" value="1"/>
</dbReference>
<feature type="active site" evidence="8">
    <location>
        <position position="376"/>
    </location>
</feature>
<evidence type="ECO:0000256" key="9">
    <source>
        <dbReference type="SAM" id="SignalP"/>
    </source>
</evidence>
<evidence type="ECO:0000259" key="10">
    <source>
        <dbReference type="PROSITE" id="PS00631"/>
    </source>
</evidence>
<keyword evidence="4 8" id="KW-0031">Aminopeptidase</keyword>
<dbReference type="Pfam" id="PF00883">
    <property type="entry name" value="Peptidase_M17"/>
    <property type="match status" value="1"/>
</dbReference>
<dbReference type="PROSITE" id="PS00631">
    <property type="entry name" value="CYTOSOL_AP"/>
    <property type="match status" value="1"/>
</dbReference>
<dbReference type="EC" id="3.4.11.10" evidence="8"/>
<evidence type="ECO:0000256" key="1">
    <source>
        <dbReference type="ARBA" id="ARBA00000135"/>
    </source>
</evidence>
<protein>
    <recommendedName>
        <fullName evidence="8">Probable cytosol aminopeptidase</fullName>
        <ecNumber evidence="8">3.4.11.1</ecNumber>
    </recommendedName>
    <alternativeName>
        <fullName evidence="8">Leucine aminopeptidase</fullName>
        <shortName evidence="8">LAP</shortName>
        <ecNumber evidence="8">3.4.11.10</ecNumber>
    </alternativeName>
    <alternativeName>
        <fullName evidence="8">Leucyl aminopeptidase</fullName>
    </alternativeName>
</protein>
<comment type="cofactor">
    <cofactor evidence="8">
        <name>Mn(2+)</name>
        <dbReference type="ChEBI" id="CHEBI:29035"/>
    </cofactor>
    <text evidence="8">Binds 2 manganese ions per subunit.</text>
</comment>
<dbReference type="InterPro" id="IPR000819">
    <property type="entry name" value="Peptidase_M17_C"/>
</dbReference>
<feature type="binding site" evidence="8">
    <location>
        <position position="290"/>
    </location>
    <ligand>
        <name>Mn(2+)</name>
        <dbReference type="ChEBI" id="CHEBI:29035"/>
        <label>2</label>
    </ligand>
</feature>
<feature type="active site" evidence="8">
    <location>
        <position position="302"/>
    </location>
</feature>
<comment type="subcellular location">
    <subcellularLocation>
        <location evidence="8">Cytoplasm</location>
    </subcellularLocation>
</comment>
<comment type="caution">
    <text evidence="11">The sequence shown here is derived from an EMBL/GenBank/DDBJ whole genome shotgun (WGS) entry which is preliminary data.</text>
</comment>
<evidence type="ECO:0000256" key="2">
    <source>
        <dbReference type="ARBA" id="ARBA00000967"/>
    </source>
</evidence>
<comment type="catalytic activity">
    <reaction evidence="2 8">
        <text>Release of an N-terminal amino acid, preferentially leucine, but not glutamic or aspartic acids.</text>
        <dbReference type="EC" id="3.4.11.10"/>
    </reaction>
</comment>
<evidence type="ECO:0000313" key="12">
    <source>
        <dbReference type="Proteomes" id="UP001596152"/>
    </source>
</evidence>
<dbReference type="InterPro" id="IPR011356">
    <property type="entry name" value="Leucine_aapep/pepB"/>
</dbReference>
<dbReference type="PANTHER" id="PTHR11963:SF23">
    <property type="entry name" value="CYTOSOL AMINOPEPTIDASE"/>
    <property type="match status" value="1"/>
</dbReference>
<sequence>MISVRRSLLVAASALALAAASAPAVAQSQGAAGVAAAPSQRAVTFATEASTPTGVVVLPLRSVADLDALTGFADVEAVRRALTSAGFGYGARQTLSLRGIGGWDRILVLGLGAEGSASDLQWSGAVAGRSLMSDTGAVTVLAPALSGEQAAALTTGFGIGHYRSNIHQASARNAAAPGGLTVVTPDAAAAETAFEARGAGLVEAMTWVRDISNEPANIVYPETFVERTRAAFQGVPGVSIEVLDVAAMERLGMGVITAAGRGSARPPRLLVVRYEGAGAPEGGPIALVGKGITFDTGGISIKPGANMGNMKMDMSGAASVMGATLALARSAAPVNVVAVAALVENMPDGAAMRPGDVLTAMNGKTIEVISTDAEGRLVLSDALVWTERNMEPAAIVDVATLTGAVGGALGDDYAGLFSRHDALADQLTAASGATGEGLWRLPLHASYASDTSSTIADIKNSGDGGAGAGTGAWFIGEFVSRETPWAHLDIANMAYGGANDWKPAGSAGFGVRLLEQFVRDWRPVARGVADGGR</sequence>
<dbReference type="HAMAP" id="MF_00181">
    <property type="entry name" value="Cytosol_peptidase_M17"/>
    <property type="match status" value="1"/>
</dbReference>
<feature type="chain" id="PRO_5047264653" description="Probable cytosol aminopeptidase" evidence="9">
    <location>
        <begin position="27"/>
        <end position="533"/>
    </location>
</feature>
<evidence type="ECO:0000256" key="7">
    <source>
        <dbReference type="ARBA" id="ARBA00023211"/>
    </source>
</evidence>
<proteinExistence type="inferred from homology"/>
<keyword evidence="6 8" id="KW-0378">Hydrolase</keyword>
<feature type="signal peptide" evidence="9">
    <location>
        <begin position="1"/>
        <end position="26"/>
    </location>
</feature>
<dbReference type="InterPro" id="IPR043472">
    <property type="entry name" value="Macro_dom-like"/>
</dbReference>
<dbReference type="Gene3D" id="3.40.220.10">
    <property type="entry name" value="Leucine Aminopeptidase, subunit E, domain 1"/>
    <property type="match status" value="1"/>
</dbReference>
<dbReference type="PANTHER" id="PTHR11963">
    <property type="entry name" value="LEUCINE AMINOPEPTIDASE-RELATED"/>
    <property type="match status" value="1"/>
</dbReference>
<dbReference type="RefSeq" id="WP_374039224.1">
    <property type="nucleotide sequence ID" value="NZ_CP169082.1"/>
</dbReference>
<dbReference type="PROSITE" id="PS51318">
    <property type="entry name" value="TAT"/>
    <property type="match status" value="1"/>
</dbReference>
<accession>A0ABW0FQ94</accession>
<dbReference type="EMBL" id="JBHSLF010000014">
    <property type="protein sequence ID" value="MFC5343434.1"/>
    <property type="molecule type" value="Genomic_DNA"/>
</dbReference>
<evidence type="ECO:0000256" key="8">
    <source>
        <dbReference type="HAMAP-Rule" id="MF_00181"/>
    </source>
</evidence>
<keyword evidence="12" id="KW-1185">Reference proteome</keyword>
<keyword evidence="5 8" id="KW-0645">Protease</keyword>
<feature type="domain" description="Cytosol aminopeptidase" evidence="10">
    <location>
        <begin position="370"/>
        <end position="377"/>
    </location>
</feature>
<keyword evidence="7 8" id="KW-0464">Manganese</keyword>
<feature type="binding site" evidence="8">
    <location>
        <position position="374"/>
    </location>
    <ligand>
        <name>Mn(2+)</name>
        <dbReference type="ChEBI" id="CHEBI:29035"/>
        <label>2</label>
    </ligand>
</feature>
<dbReference type="EC" id="3.4.11.1" evidence="8"/>
<evidence type="ECO:0000256" key="3">
    <source>
        <dbReference type="ARBA" id="ARBA00009528"/>
    </source>
</evidence>
<gene>
    <name evidence="8" type="primary">pepA</name>
    <name evidence="11" type="ORF">ACFPIE_05865</name>
</gene>
<dbReference type="Proteomes" id="UP001596152">
    <property type="component" value="Unassembled WGS sequence"/>
</dbReference>
<evidence type="ECO:0000256" key="4">
    <source>
        <dbReference type="ARBA" id="ARBA00022438"/>
    </source>
</evidence>
<feature type="binding site" evidence="8">
    <location>
        <position position="313"/>
    </location>
    <ligand>
        <name>Mn(2+)</name>
        <dbReference type="ChEBI" id="CHEBI:29035"/>
        <label>2</label>
    </ligand>
</feature>
<dbReference type="InterPro" id="IPR006311">
    <property type="entry name" value="TAT_signal"/>
</dbReference>
<feature type="binding site" evidence="8">
    <location>
        <position position="295"/>
    </location>
    <ligand>
        <name>Mn(2+)</name>
        <dbReference type="ChEBI" id="CHEBI:29035"/>
        <label>1</label>
    </ligand>
</feature>
<comment type="similarity">
    <text evidence="3 8">Belongs to the peptidase M17 family.</text>
</comment>
<keyword evidence="8" id="KW-0963">Cytoplasm</keyword>
<evidence type="ECO:0000313" key="11">
    <source>
        <dbReference type="EMBL" id="MFC5343434.1"/>
    </source>
</evidence>
<reference evidence="12" key="1">
    <citation type="journal article" date="2019" name="Int. J. Syst. Evol. Microbiol.">
        <title>The Global Catalogue of Microorganisms (GCM) 10K type strain sequencing project: providing services to taxonomists for standard genome sequencing and annotation.</title>
        <authorList>
            <consortium name="The Broad Institute Genomics Platform"/>
            <consortium name="The Broad Institute Genome Sequencing Center for Infectious Disease"/>
            <person name="Wu L."/>
            <person name="Ma J."/>
        </authorList>
    </citation>
    <scope>NUCLEOTIDE SEQUENCE [LARGE SCALE GENOMIC DNA]</scope>
    <source>
        <strain evidence="12">JCM 12125</strain>
    </source>
</reference>
<dbReference type="PRINTS" id="PR00481">
    <property type="entry name" value="LAMNOPPTDASE"/>
</dbReference>
<comment type="catalytic activity">
    <reaction evidence="1 8">
        <text>Release of an N-terminal amino acid, Xaa-|-Yaa-, in which Xaa is preferably Leu, but may be other amino acids including Pro although not Arg or Lys, and Yaa may be Pro. Amino acid amides and methyl esters are also readily hydrolyzed, but rates on arylamides are exceedingly low.</text>
        <dbReference type="EC" id="3.4.11.1"/>
    </reaction>
</comment>
<organism evidence="11 12">
    <name type="scientific">Brevundimonas staleyi</name>
    <dbReference type="NCBI Taxonomy" id="74326"/>
    <lineage>
        <taxon>Bacteria</taxon>
        <taxon>Pseudomonadati</taxon>
        <taxon>Pseudomonadota</taxon>
        <taxon>Alphaproteobacteria</taxon>
        <taxon>Caulobacterales</taxon>
        <taxon>Caulobacteraceae</taxon>
        <taxon>Brevundimonas</taxon>
    </lineage>
</organism>
<evidence type="ECO:0000256" key="6">
    <source>
        <dbReference type="ARBA" id="ARBA00022801"/>
    </source>
</evidence>
<dbReference type="InterPro" id="IPR023042">
    <property type="entry name" value="Peptidase_M17_leu_NH2_pept"/>
</dbReference>
<feature type="binding site" evidence="8">
    <location>
        <position position="374"/>
    </location>
    <ligand>
        <name>Mn(2+)</name>
        <dbReference type="ChEBI" id="CHEBI:29035"/>
        <label>1</label>
    </ligand>
</feature>
<name>A0ABW0FQ94_9CAUL</name>
<dbReference type="CDD" id="cd00433">
    <property type="entry name" value="Peptidase_M17"/>
    <property type="match status" value="1"/>
</dbReference>
<comment type="function">
    <text evidence="8">Presumably involved in the processing and regular turnover of intracellular proteins. Catalyzes the removal of unsubstituted N-terminal amino acids from various peptides.</text>
</comment>
<keyword evidence="9" id="KW-0732">Signal</keyword>
<evidence type="ECO:0000256" key="5">
    <source>
        <dbReference type="ARBA" id="ARBA00022670"/>
    </source>
</evidence>
<keyword evidence="8" id="KW-0479">Metal-binding</keyword>
<dbReference type="SUPFAM" id="SSF53187">
    <property type="entry name" value="Zn-dependent exopeptidases"/>
    <property type="match status" value="1"/>
</dbReference>
<feature type="binding site" evidence="8">
    <location>
        <position position="372"/>
    </location>
    <ligand>
        <name>Mn(2+)</name>
        <dbReference type="ChEBI" id="CHEBI:29035"/>
        <label>1</label>
    </ligand>
</feature>
<feature type="binding site" evidence="8">
    <location>
        <position position="295"/>
    </location>
    <ligand>
        <name>Mn(2+)</name>
        <dbReference type="ChEBI" id="CHEBI:29035"/>
        <label>2</label>
    </ligand>
</feature>